<evidence type="ECO:0000256" key="2">
    <source>
        <dbReference type="ARBA" id="ARBA00022999"/>
    </source>
</evidence>
<keyword evidence="12" id="KW-1185">Reference proteome</keyword>
<accession>A0A9Y4N249</accession>
<dbReference type="SUPFAM" id="SSF50044">
    <property type="entry name" value="SH3-domain"/>
    <property type="match status" value="1"/>
</dbReference>
<dbReference type="PROSITE" id="PS50002">
    <property type="entry name" value="SH3"/>
    <property type="match status" value="1"/>
</dbReference>
<keyword evidence="1 8" id="KW-0728">SH3 domain</keyword>
<dbReference type="CDD" id="cd11805">
    <property type="entry name" value="SH3_GRB2_like_C"/>
    <property type="match status" value="1"/>
</dbReference>
<reference evidence="13" key="1">
    <citation type="submission" date="2025-08" db="UniProtKB">
        <authorList>
            <consortium name="RefSeq"/>
        </authorList>
    </citation>
    <scope>IDENTIFICATION</scope>
</reference>
<organism evidence="12 13">
    <name type="scientific">Stegastes partitus</name>
    <name type="common">bicolor damselfish</name>
    <dbReference type="NCBI Taxonomy" id="144197"/>
    <lineage>
        <taxon>Eukaryota</taxon>
        <taxon>Metazoa</taxon>
        <taxon>Chordata</taxon>
        <taxon>Craniata</taxon>
        <taxon>Vertebrata</taxon>
        <taxon>Euteleostomi</taxon>
        <taxon>Actinopterygii</taxon>
        <taxon>Neopterygii</taxon>
        <taxon>Teleostei</taxon>
        <taxon>Neoteleostei</taxon>
        <taxon>Acanthomorphata</taxon>
        <taxon>Ovalentaria</taxon>
        <taxon>Pomacentridae</taxon>
        <taxon>Stegastes</taxon>
    </lineage>
</organism>
<dbReference type="Pfam" id="PF00017">
    <property type="entry name" value="SH2"/>
    <property type="match status" value="1"/>
</dbReference>
<dbReference type="GeneID" id="103356707"/>
<dbReference type="RefSeq" id="XP_008279178.1">
    <property type="nucleotide sequence ID" value="XM_008280956.1"/>
</dbReference>
<dbReference type="InterPro" id="IPR036860">
    <property type="entry name" value="SH2_dom_sf"/>
</dbReference>
<name>A0A9Y4N249_9TELE</name>
<evidence type="ECO:0000259" key="11">
    <source>
        <dbReference type="PROSITE" id="PS50002"/>
    </source>
</evidence>
<dbReference type="InterPro" id="IPR043539">
    <property type="entry name" value="Grb2-like"/>
</dbReference>
<keyword evidence="2 7" id="KW-0727">SH2 domain</keyword>
<gene>
    <name evidence="13" type="primary">LOC103356707</name>
</gene>
<evidence type="ECO:0000256" key="5">
    <source>
        <dbReference type="ARBA" id="ARBA00037432"/>
    </source>
</evidence>
<feature type="domain" description="SH3" evidence="11">
    <location>
        <begin position="198"/>
        <end position="255"/>
    </location>
</feature>
<evidence type="ECO:0000256" key="8">
    <source>
        <dbReference type="PROSITE-ProRule" id="PRU00192"/>
    </source>
</evidence>
<evidence type="ECO:0000256" key="4">
    <source>
        <dbReference type="ARBA" id="ARBA00023288"/>
    </source>
</evidence>
<dbReference type="InterPro" id="IPR000980">
    <property type="entry name" value="SH2"/>
</dbReference>
<dbReference type="InterPro" id="IPR036028">
    <property type="entry name" value="SH3-like_dom_sf"/>
</dbReference>
<evidence type="ECO:0000313" key="12">
    <source>
        <dbReference type="Proteomes" id="UP000694891"/>
    </source>
</evidence>
<dbReference type="Proteomes" id="UP000694891">
    <property type="component" value="Unplaced"/>
</dbReference>
<sequence length="255" mass="28455">MPTVVFLLSPPLGSSHEFHPLSSSAPHRAQPSFSADPSDSLPHLATASTNLPRWITPLPLGSPVTLPPCFWYQENASRSDAQRSLISQPVGAFLIRGSQNAIPGNFSLSVRHSADVQHFKVLQDSRGQYYLWSETFPSLNKLVDYYKSTSISRTSHIFLQETQTKQREDSDNLPHLPAPVNTHPDRVPSPAPRQRKASPAVQVRALYDFQAEETDELEFSAGDIIEVLESSDQHWWKGRLRGKTGVFPSSYTKPI</sequence>
<dbReference type="AlphaFoldDB" id="A0A9Y4N249"/>
<feature type="compositionally biased region" description="Polar residues" evidence="9">
    <location>
        <begin position="21"/>
        <end position="37"/>
    </location>
</feature>
<dbReference type="PROSITE" id="PS50001">
    <property type="entry name" value="SH2"/>
    <property type="match status" value="1"/>
</dbReference>
<proteinExistence type="predicted"/>
<evidence type="ECO:0000259" key="10">
    <source>
        <dbReference type="PROSITE" id="PS50001"/>
    </source>
</evidence>
<dbReference type="PRINTS" id="PR00401">
    <property type="entry name" value="SH2DOMAIN"/>
</dbReference>
<dbReference type="Gene3D" id="3.30.505.10">
    <property type="entry name" value="SH2 domain"/>
    <property type="match status" value="1"/>
</dbReference>
<feature type="domain" description="SH2" evidence="10">
    <location>
        <begin position="71"/>
        <end position="180"/>
    </location>
</feature>
<keyword evidence="4" id="KW-0449">Lipoprotein</keyword>
<comment type="function">
    <text evidence="5">Induces bone resorption, acting probably through a signaling cascade which results in the secretion of factor(s) enhancing osteoclast formation and activity.</text>
</comment>
<dbReference type="SUPFAM" id="SSF55550">
    <property type="entry name" value="SH2 domain"/>
    <property type="match status" value="1"/>
</dbReference>
<feature type="region of interest" description="Disordered" evidence="9">
    <location>
        <begin position="18"/>
        <end position="41"/>
    </location>
</feature>
<dbReference type="PRINTS" id="PR00452">
    <property type="entry name" value="SH3DOMAIN"/>
</dbReference>
<dbReference type="CDD" id="cd09941">
    <property type="entry name" value="SH2_Grb2_like"/>
    <property type="match status" value="1"/>
</dbReference>
<dbReference type="InterPro" id="IPR001452">
    <property type="entry name" value="SH3_domain"/>
</dbReference>
<evidence type="ECO:0000313" key="13">
    <source>
        <dbReference type="RefSeq" id="XP_008279178.1"/>
    </source>
</evidence>
<dbReference type="PRINTS" id="PR00499">
    <property type="entry name" value="P67PHOX"/>
</dbReference>
<dbReference type="Gene3D" id="2.30.30.40">
    <property type="entry name" value="SH3 Domains"/>
    <property type="match status" value="1"/>
</dbReference>
<evidence type="ECO:0000256" key="9">
    <source>
        <dbReference type="SAM" id="MobiDB-lite"/>
    </source>
</evidence>
<feature type="region of interest" description="Disordered" evidence="9">
    <location>
        <begin position="161"/>
        <end position="199"/>
    </location>
</feature>
<evidence type="ECO:0000256" key="7">
    <source>
        <dbReference type="PROSITE-ProRule" id="PRU00191"/>
    </source>
</evidence>
<evidence type="ECO:0000256" key="3">
    <source>
        <dbReference type="ARBA" id="ARBA00023043"/>
    </source>
</evidence>
<dbReference type="FunFam" id="2.30.30.40:FF:000072">
    <property type="entry name" value="Unconventional Myosin IB"/>
    <property type="match status" value="1"/>
</dbReference>
<protein>
    <recommendedName>
        <fullName evidence="6">Osteoclast-stimulating factor 1</fullName>
    </recommendedName>
</protein>
<dbReference type="Pfam" id="PF00018">
    <property type="entry name" value="SH3_1"/>
    <property type="match status" value="1"/>
</dbReference>
<evidence type="ECO:0000256" key="1">
    <source>
        <dbReference type="ARBA" id="ARBA00022443"/>
    </source>
</evidence>
<dbReference type="SMART" id="SM00326">
    <property type="entry name" value="SH3"/>
    <property type="match status" value="1"/>
</dbReference>
<evidence type="ECO:0000256" key="6">
    <source>
        <dbReference type="ARBA" id="ARBA00040640"/>
    </source>
</evidence>
<dbReference type="SMART" id="SM00252">
    <property type="entry name" value="SH2"/>
    <property type="match status" value="1"/>
</dbReference>
<dbReference type="PANTHER" id="PTHR46037">
    <property type="entry name" value="PROTEIN ENHANCER OF SEVENLESS 2B"/>
    <property type="match status" value="1"/>
</dbReference>
<keyword evidence="3" id="KW-0040">ANK repeat</keyword>